<dbReference type="HOGENOM" id="CLU_1547471_0_0_1"/>
<keyword evidence="3 7" id="KW-1133">Transmembrane helix</keyword>
<keyword evidence="10" id="KW-1185">Reference proteome</keyword>
<comment type="similarity">
    <text evidence="5">Belongs to the SAT4 family.</text>
</comment>
<name>A0A066XQX6_COLSU</name>
<reference evidence="10" key="1">
    <citation type="journal article" date="2014" name="Genome Announc.">
        <title>Draft genome sequence of Colletotrichum sublineola, a destructive pathogen of cultivated sorghum.</title>
        <authorList>
            <person name="Baroncelli R."/>
            <person name="Sanz-Martin J.M."/>
            <person name="Rech G.E."/>
            <person name="Sukno S.A."/>
            <person name="Thon M.R."/>
        </authorList>
    </citation>
    <scope>NUCLEOTIDE SEQUENCE [LARGE SCALE GENOMIC DNA]</scope>
    <source>
        <strain evidence="10">TX430BB</strain>
    </source>
</reference>
<dbReference type="GO" id="GO:0016020">
    <property type="term" value="C:membrane"/>
    <property type="evidence" value="ECO:0007669"/>
    <property type="project" value="UniProtKB-SubCell"/>
</dbReference>
<feature type="domain" description="Rhodopsin" evidence="8">
    <location>
        <begin position="1"/>
        <end position="82"/>
    </location>
</feature>
<dbReference type="PANTHER" id="PTHR33048">
    <property type="entry name" value="PTH11-LIKE INTEGRAL MEMBRANE PROTEIN (AFU_ORTHOLOGUE AFUA_5G11245)"/>
    <property type="match status" value="1"/>
</dbReference>
<evidence type="ECO:0000256" key="1">
    <source>
        <dbReference type="ARBA" id="ARBA00004141"/>
    </source>
</evidence>
<feature type="region of interest" description="Disordered" evidence="6">
    <location>
        <begin position="87"/>
        <end position="130"/>
    </location>
</feature>
<keyword evidence="4 7" id="KW-0472">Membrane</keyword>
<evidence type="ECO:0000256" key="3">
    <source>
        <dbReference type="ARBA" id="ARBA00022989"/>
    </source>
</evidence>
<evidence type="ECO:0000256" key="5">
    <source>
        <dbReference type="ARBA" id="ARBA00038359"/>
    </source>
</evidence>
<evidence type="ECO:0000256" key="7">
    <source>
        <dbReference type="SAM" id="Phobius"/>
    </source>
</evidence>
<dbReference type="InterPro" id="IPR052337">
    <property type="entry name" value="SAT4-like"/>
</dbReference>
<evidence type="ECO:0000256" key="4">
    <source>
        <dbReference type="ARBA" id="ARBA00023136"/>
    </source>
</evidence>
<protein>
    <recommendedName>
        <fullName evidence="8">Rhodopsin domain-containing protein</fullName>
    </recommendedName>
</protein>
<proteinExistence type="inferred from homology"/>
<keyword evidence="2 7" id="KW-0812">Transmembrane</keyword>
<comment type="subcellular location">
    <subcellularLocation>
        <location evidence="1">Membrane</location>
        <topology evidence="1">Multi-pass membrane protein</topology>
    </subcellularLocation>
</comment>
<evidence type="ECO:0000256" key="6">
    <source>
        <dbReference type="SAM" id="MobiDB-lite"/>
    </source>
</evidence>
<accession>A0A066XQX6</accession>
<dbReference type="AlphaFoldDB" id="A0A066XQX6"/>
<dbReference type="Pfam" id="PF20684">
    <property type="entry name" value="Fung_rhodopsin"/>
    <property type="match status" value="1"/>
</dbReference>
<dbReference type="Proteomes" id="UP000027238">
    <property type="component" value="Unassembled WGS sequence"/>
</dbReference>
<dbReference type="OrthoDB" id="3648173at2759"/>
<gene>
    <name evidence="9" type="ORF">CSUB01_10613</name>
</gene>
<dbReference type="PANTHER" id="PTHR33048:SF57">
    <property type="entry name" value="INTEGRAL MEMBRANE PROTEIN-RELATED"/>
    <property type="match status" value="1"/>
</dbReference>
<dbReference type="InterPro" id="IPR049326">
    <property type="entry name" value="Rhodopsin_dom_fungi"/>
</dbReference>
<dbReference type="EMBL" id="JMSE01000720">
    <property type="protein sequence ID" value="KDN68141.1"/>
    <property type="molecule type" value="Genomic_DNA"/>
</dbReference>
<feature type="transmembrane region" description="Helical" evidence="7">
    <location>
        <begin position="20"/>
        <end position="44"/>
    </location>
</feature>
<comment type="caution">
    <text evidence="9">The sequence shown here is derived from an EMBL/GenBank/DDBJ whole genome shotgun (WGS) entry which is preliminary data.</text>
</comment>
<feature type="compositionally biased region" description="Polar residues" evidence="6">
    <location>
        <begin position="91"/>
        <end position="102"/>
    </location>
</feature>
<evidence type="ECO:0000256" key="2">
    <source>
        <dbReference type="ARBA" id="ARBA00022692"/>
    </source>
</evidence>
<evidence type="ECO:0000313" key="9">
    <source>
        <dbReference type="EMBL" id="KDN68141.1"/>
    </source>
</evidence>
<sequence>MPMVLLCPLRVTRWQKIGLYASFGVGIITSAISIFKIVTAHIAFSSIDVSYQSTPVTLLSIAEPTSAIIFACVPLIRPLLQRNGASKDGSYDSSSHLTSSAGTRPDPMRFEHSMQPQSPASLSTPTSPQMSRIMKTEGSIDGDIEGYHAALFVEGRGSSMTPFTTHLSTPTKN</sequence>
<feature type="transmembrane region" description="Helical" evidence="7">
    <location>
        <begin position="56"/>
        <end position="76"/>
    </location>
</feature>
<feature type="compositionally biased region" description="Polar residues" evidence="6">
    <location>
        <begin position="114"/>
        <end position="130"/>
    </location>
</feature>
<evidence type="ECO:0000259" key="8">
    <source>
        <dbReference type="Pfam" id="PF20684"/>
    </source>
</evidence>
<organism evidence="9 10">
    <name type="scientific">Colletotrichum sublineola</name>
    <name type="common">Sorghum anthracnose fungus</name>
    <dbReference type="NCBI Taxonomy" id="1173701"/>
    <lineage>
        <taxon>Eukaryota</taxon>
        <taxon>Fungi</taxon>
        <taxon>Dikarya</taxon>
        <taxon>Ascomycota</taxon>
        <taxon>Pezizomycotina</taxon>
        <taxon>Sordariomycetes</taxon>
        <taxon>Hypocreomycetidae</taxon>
        <taxon>Glomerellales</taxon>
        <taxon>Glomerellaceae</taxon>
        <taxon>Colletotrichum</taxon>
        <taxon>Colletotrichum graminicola species complex</taxon>
    </lineage>
</organism>
<evidence type="ECO:0000313" key="10">
    <source>
        <dbReference type="Proteomes" id="UP000027238"/>
    </source>
</evidence>
<dbReference type="STRING" id="1173701.A0A066XQX6"/>